<dbReference type="PROSITE" id="PS50943">
    <property type="entry name" value="HTH_CROC1"/>
    <property type="match status" value="1"/>
</dbReference>
<dbReference type="GO" id="GO:0005829">
    <property type="term" value="C:cytosol"/>
    <property type="evidence" value="ECO:0007669"/>
    <property type="project" value="TreeGrafter"/>
</dbReference>
<dbReference type="PANTHER" id="PTHR46797:SF1">
    <property type="entry name" value="METHYLPHOSPHONATE SYNTHASE"/>
    <property type="match status" value="1"/>
</dbReference>
<dbReference type="Gene3D" id="1.10.260.40">
    <property type="entry name" value="lambda repressor-like DNA-binding domains"/>
    <property type="match status" value="1"/>
</dbReference>
<keyword evidence="1" id="KW-0238">DNA-binding</keyword>
<dbReference type="PANTHER" id="PTHR46797">
    <property type="entry name" value="HTH-TYPE TRANSCRIPTIONAL REGULATOR"/>
    <property type="match status" value="1"/>
</dbReference>
<evidence type="ECO:0000313" key="3">
    <source>
        <dbReference type="EMBL" id="MPN13351.1"/>
    </source>
</evidence>
<dbReference type="EMBL" id="VSSQ01059848">
    <property type="protein sequence ID" value="MPN13351.1"/>
    <property type="molecule type" value="Genomic_DNA"/>
</dbReference>
<evidence type="ECO:0000256" key="1">
    <source>
        <dbReference type="ARBA" id="ARBA00023125"/>
    </source>
</evidence>
<accession>A0A645FG65</accession>
<dbReference type="InterPro" id="IPR001387">
    <property type="entry name" value="Cro/C1-type_HTH"/>
</dbReference>
<dbReference type="Pfam" id="PF01381">
    <property type="entry name" value="HTH_3"/>
    <property type="match status" value="1"/>
</dbReference>
<dbReference type="CDD" id="cd00093">
    <property type="entry name" value="HTH_XRE"/>
    <property type="match status" value="1"/>
</dbReference>
<reference evidence="3" key="1">
    <citation type="submission" date="2019-08" db="EMBL/GenBank/DDBJ databases">
        <authorList>
            <person name="Kucharzyk K."/>
            <person name="Murdoch R.W."/>
            <person name="Higgins S."/>
            <person name="Loffler F."/>
        </authorList>
    </citation>
    <scope>NUCLEOTIDE SEQUENCE</scope>
</reference>
<dbReference type="InterPro" id="IPR050807">
    <property type="entry name" value="TransReg_Diox_bact_type"/>
</dbReference>
<feature type="domain" description="HTH cro/C1-type" evidence="2">
    <location>
        <begin position="8"/>
        <end position="62"/>
    </location>
</feature>
<dbReference type="SMART" id="SM00530">
    <property type="entry name" value="HTH_XRE"/>
    <property type="match status" value="1"/>
</dbReference>
<proteinExistence type="predicted"/>
<comment type="caution">
    <text evidence="3">The sequence shown here is derived from an EMBL/GenBank/DDBJ whole genome shotgun (WGS) entry which is preliminary data.</text>
</comment>
<name>A0A645FG65_9ZZZZ</name>
<dbReference type="SUPFAM" id="SSF47413">
    <property type="entry name" value="lambda repressor-like DNA-binding domains"/>
    <property type="match status" value="1"/>
</dbReference>
<protein>
    <recommendedName>
        <fullName evidence="2">HTH cro/C1-type domain-containing protein</fullName>
    </recommendedName>
</protein>
<organism evidence="3">
    <name type="scientific">bioreactor metagenome</name>
    <dbReference type="NCBI Taxonomy" id="1076179"/>
    <lineage>
        <taxon>unclassified sequences</taxon>
        <taxon>metagenomes</taxon>
        <taxon>ecological metagenomes</taxon>
    </lineage>
</organism>
<dbReference type="GO" id="GO:0003677">
    <property type="term" value="F:DNA binding"/>
    <property type="evidence" value="ECO:0007669"/>
    <property type="project" value="UniProtKB-KW"/>
</dbReference>
<gene>
    <name evidence="3" type="ORF">SDC9_160672</name>
</gene>
<dbReference type="GO" id="GO:0003700">
    <property type="term" value="F:DNA-binding transcription factor activity"/>
    <property type="evidence" value="ECO:0007669"/>
    <property type="project" value="TreeGrafter"/>
</dbReference>
<sequence length="235" mass="26036">MSRVGENIKKVREAAGLSPKALAKKIGVSESFLIDVELGRRVVNEAMIQRFSKVLGRNVSELGLDSFESAVFKEEKEIQRQSRIKEAPRKAEPSAQSAPRNEVWDQAFGSNLKSVPVYGPAFEQAVGQHLYPVENGRIHGLTADKAVLIRQDSNDLAGYGILHGSELLGAPLRELSQNGFYLIALGNRNVIRKVKLLGNGNVLLLRREDREISETVSQKSVKALLHFVRVETKLL</sequence>
<dbReference type="AlphaFoldDB" id="A0A645FG65"/>
<dbReference type="InterPro" id="IPR010982">
    <property type="entry name" value="Lambda_DNA-bd_dom_sf"/>
</dbReference>
<evidence type="ECO:0000259" key="2">
    <source>
        <dbReference type="PROSITE" id="PS50943"/>
    </source>
</evidence>